<protein>
    <submittedName>
        <fullName evidence="1">Uncharacterized protein</fullName>
    </submittedName>
</protein>
<sequence>MKPLKLTDNLLITYQGKIHSLPVITVIDDHFMTIVDMVEGNEIELSDDAYDYYNKRFEHEVNLGNIIDPEE</sequence>
<dbReference type="EMBL" id="BK014643">
    <property type="protein sequence ID" value="DAD65445.1"/>
    <property type="molecule type" value="Genomic_DNA"/>
</dbReference>
<reference evidence="1" key="1">
    <citation type="journal article" date="2021" name="Proc. Natl. Acad. Sci. U.S.A.">
        <title>A Catalog of Tens of Thousands of Viruses from Human Metagenomes Reveals Hidden Associations with Chronic Diseases.</title>
        <authorList>
            <person name="Tisza M.J."/>
            <person name="Buck C.B."/>
        </authorList>
    </citation>
    <scope>NUCLEOTIDE SEQUENCE</scope>
    <source>
        <strain evidence="1">CtA4D8</strain>
    </source>
</reference>
<evidence type="ECO:0000313" key="1">
    <source>
        <dbReference type="EMBL" id="DAD65445.1"/>
    </source>
</evidence>
<proteinExistence type="predicted"/>
<organism evidence="1">
    <name type="scientific">Myoviridae sp. ctA4D8</name>
    <dbReference type="NCBI Taxonomy" id="2823535"/>
    <lineage>
        <taxon>Viruses</taxon>
        <taxon>Duplodnaviria</taxon>
        <taxon>Heunggongvirae</taxon>
        <taxon>Uroviricota</taxon>
        <taxon>Caudoviricetes</taxon>
    </lineage>
</organism>
<accession>A0A8S5L6R9</accession>
<name>A0A8S5L6R9_9CAUD</name>